<feature type="coiled-coil region" evidence="1">
    <location>
        <begin position="1193"/>
        <end position="1234"/>
    </location>
</feature>
<reference evidence="2" key="2">
    <citation type="journal article" date="2007" name="Science">
        <title>Draft genome sequence of the sexually transmitted pathogen Trichomonas vaginalis.</title>
        <authorList>
            <person name="Carlton J.M."/>
            <person name="Hirt R.P."/>
            <person name="Silva J.C."/>
            <person name="Delcher A.L."/>
            <person name="Schatz M."/>
            <person name="Zhao Q."/>
            <person name="Wortman J.R."/>
            <person name="Bidwell S.L."/>
            <person name="Alsmark U.C.M."/>
            <person name="Besteiro S."/>
            <person name="Sicheritz-Ponten T."/>
            <person name="Noel C.J."/>
            <person name="Dacks J.B."/>
            <person name="Foster P.G."/>
            <person name="Simillion C."/>
            <person name="Van de Peer Y."/>
            <person name="Miranda-Saavedra D."/>
            <person name="Barton G.J."/>
            <person name="Westrop G.D."/>
            <person name="Mueller S."/>
            <person name="Dessi D."/>
            <person name="Fiori P.L."/>
            <person name="Ren Q."/>
            <person name="Paulsen I."/>
            <person name="Zhang H."/>
            <person name="Bastida-Corcuera F.D."/>
            <person name="Simoes-Barbosa A."/>
            <person name="Brown M.T."/>
            <person name="Hayes R.D."/>
            <person name="Mukherjee M."/>
            <person name="Okumura C.Y."/>
            <person name="Schneider R."/>
            <person name="Smith A.J."/>
            <person name="Vanacova S."/>
            <person name="Villalvazo M."/>
            <person name="Haas B.J."/>
            <person name="Pertea M."/>
            <person name="Feldblyum T.V."/>
            <person name="Utterback T.R."/>
            <person name="Shu C.L."/>
            <person name="Osoegawa K."/>
            <person name="de Jong P.J."/>
            <person name="Hrdy I."/>
            <person name="Horvathova L."/>
            <person name="Zubacova Z."/>
            <person name="Dolezal P."/>
            <person name="Malik S.B."/>
            <person name="Logsdon J.M. Jr."/>
            <person name="Henze K."/>
            <person name="Gupta A."/>
            <person name="Wang C.C."/>
            <person name="Dunne R.L."/>
            <person name="Upcroft J.A."/>
            <person name="Upcroft P."/>
            <person name="White O."/>
            <person name="Salzberg S.L."/>
            <person name="Tang P."/>
            <person name="Chiu C.-H."/>
            <person name="Lee Y.-S."/>
            <person name="Embley T.M."/>
            <person name="Coombs G.H."/>
            <person name="Mottram J.C."/>
            <person name="Tachezy J."/>
            <person name="Fraser-Liggett C.M."/>
            <person name="Johnson P.J."/>
        </authorList>
    </citation>
    <scope>NUCLEOTIDE SEQUENCE [LARGE SCALE GENOMIC DNA]</scope>
    <source>
        <strain evidence="2">G3</strain>
    </source>
</reference>
<sequence length="1365" mass="157160">MEKEKLGRTILDQNMSEENCCLSGSFGESTETNSSIDSSMYLTLVQLSKYLTDNGLQLNYPNKITDEQREQIMNLIEKLLEELKANGKDPSLRIGPGPRYYHAYRVITFALLVLQQSNKEYYDQLQKNYDSLLQNSISFESTSTLDTTRSTAKTESAVIDFTDNELIEKANQLVKYLIEYFKLPSSTTIDDALSQIKLSHILDPSGKDDRIRLLQQENQRLVGMIQTPATKFESTASSEKTDELVKCLIEYFKLPASTTVDDALSQIKLLHILNPSDKDDQIRALQQENQRLISMIPTPSTNLDSSIQNNSNLGESEINFKQDNEKLQNEISQLRAEADSYNRTLSERENTIKELTNQIVSLKEQANHNDSNDAKLFVLETDNNVLQLKVNDLQEENKRRKEKGHDLHNKLKLLKQEYQNQQVEIESLKMQNDKLQVDLDECKAQLQTNQNNSDSVDLEAKDTEIQRLNQALDELALQQEETIQDLSTENDLKNRLYSLLQKQNLVIAELETKNSELIKSENEKSERFKQLQQVYNNAMKEKENKQSEDDVISNLVNLVKSKTENPEISDQILPILNGNETTTEKVNKIFSLLFDNANLITPSQGEVEDQKSLESRNKRLLIYVCNLAHFIDQLANSQDIQDWFIGDSTPDIRSKLIAEVTHIESYMKANNILEGNEEISEIFAHFPAFIKSKLEKNGVFQAENYNEYIAIIQMFILANEILTKFSEELQSRGTLLMGEMKTMSNELQRLNNSINEKIEDATFELNNKNMNLENDNQKLSEKIEKVQNLLRQASTEPSIDKDLLFKCLGILSESSEFPDLDEEEDFPEKSAIPNKQIEDYIKALENKIHQILANQDQVNEEYSSHVSQLVKNVQDLQDENSKLHESRLESENSQIEKIGELEEEIESLKEQLETLLTEHKNIKEENANLKNLNEEQMKHIGEIGELREKEKSQLKKELEDKYQKEMEELQTAINDLQKLIEEKENTTKEQMKALQDQAKEDVKRLQTDVEIQTKRANEIRGHYEPILADLRTKLSESRTHENNSQDELLRTTSELKELKSQLSTARVDAKMLQMKLNAAEEKMKREKKLTETQYSMKVLTLETEHQNKIDNLKSEMEQKNHNLLVKICEMFKEFVDFGEVISPESVVNLLNRVSDKINQSSKRDAELLKANNEINEAKSILKAQPNSSLLQSATSAAKKLDDFEKRKKKMEDEAKEIELAAKKARISLNSAEQSKEWEDWAKRMSSVVSDNFSVSKNGSEIRFVIEEALMNSIGQRQIWRRIDILRAEKQLLMSNILRNALKSKIQPELSLTTLLGVIIPIRRLQKLSGHLKCAISIPKLDNGVKKATKEDKKYNWPILATKFQN</sequence>
<keyword evidence="3" id="KW-1185">Reference proteome</keyword>
<evidence type="ECO:0000256" key="1">
    <source>
        <dbReference type="SAM" id="Coils"/>
    </source>
</evidence>
<proteinExistence type="predicted"/>
<feature type="coiled-coil region" evidence="1">
    <location>
        <begin position="1041"/>
        <end position="1122"/>
    </location>
</feature>
<feature type="coiled-coil region" evidence="1">
    <location>
        <begin position="317"/>
        <end position="548"/>
    </location>
</feature>
<dbReference type="SMR" id="A2FLW6"/>
<dbReference type="OrthoDB" id="10043826at2759"/>
<dbReference type="VEuPathDB" id="TrichDB:TVAG_336620"/>
<feature type="coiled-coil region" evidence="1">
    <location>
        <begin position="740"/>
        <end position="796"/>
    </location>
</feature>
<dbReference type="InParanoid" id="A2FLW6"/>
<organism evidence="2 3">
    <name type="scientific">Trichomonas vaginalis (strain ATCC PRA-98 / G3)</name>
    <dbReference type="NCBI Taxonomy" id="412133"/>
    <lineage>
        <taxon>Eukaryota</taxon>
        <taxon>Metamonada</taxon>
        <taxon>Parabasalia</taxon>
        <taxon>Trichomonadida</taxon>
        <taxon>Trichomonadidae</taxon>
        <taxon>Trichomonas</taxon>
    </lineage>
</organism>
<accession>A2FLW6</accession>
<gene>
    <name evidence="2" type="ORF">TVAG_336620</name>
</gene>
<dbReference type="Proteomes" id="UP000001542">
    <property type="component" value="Unassembled WGS sequence"/>
</dbReference>
<protein>
    <submittedName>
        <fullName evidence="2">Viral A-type inclusion protein, putative</fullName>
    </submittedName>
</protein>
<name>A2FLW6_TRIV3</name>
<evidence type="ECO:0000313" key="2">
    <source>
        <dbReference type="EMBL" id="EAX94099.1"/>
    </source>
</evidence>
<feature type="coiled-coil region" evidence="1">
    <location>
        <begin position="834"/>
        <end position="1015"/>
    </location>
</feature>
<reference evidence="2" key="1">
    <citation type="submission" date="2006-10" db="EMBL/GenBank/DDBJ databases">
        <authorList>
            <person name="Amadeo P."/>
            <person name="Zhao Q."/>
            <person name="Wortman J."/>
            <person name="Fraser-Liggett C."/>
            <person name="Carlton J."/>
        </authorList>
    </citation>
    <scope>NUCLEOTIDE SEQUENCE</scope>
    <source>
        <strain evidence="2">G3</strain>
    </source>
</reference>
<evidence type="ECO:0000313" key="3">
    <source>
        <dbReference type="Proteomes" id="UP000001542"/>
    </source>
</evidence>
<dbReference type="VEuPathDB" id="TrichDB:TVAGG3_0586860"/>
<dbReference type="PANTHER" id="PTHR23159">
    <property type="entry name" value="CENTROSOMAL PROTEIN 2"/>
    <property type="match status" value="1"/>
</dbReference>
<dbReference type="PANTHER" id="PTHR23159:SF31">
    <property type="entry name" value="CENTROSOME-ASSOCIATED PROTEIN CEP250 ISOFORM X1"/>
    <property type="match status" value="1"/>
</dbReference>
<keyword evidence="1" id="KW-0175">Coiled coil</keyword>
<dbReference type="EMBL" id="DS113876">
    <property type="protein sequence ID" value="EAX94099.1"/>
    <property type="molecule type" value="Genomic_DNA"/>
</dbReference>